<organism evidence="2 3">
    <name type="scientific">Variovorax ureilyticus</name>
    <dbReference type="NCBI Taxonomy" id="1836198"/>
    <lineage>
        <taxon>Bacteria</taxon>
        <taxon>Pseudomonadati</taxon>
        <taxon>Pseudomonadota</taxon>
        <taxon>Betaproteobacteria</taxon>
        <taxon>Burkholderiales</taxon>
        <taxon>Comamonadaceae</taxon>
        <taxon>Variovorax</taxon>
    </lineage>
</organism>
<comment type="caution">
    <text evidence="2">The sequence shown here is derived from an EMBL/GenBank/DDBJ whole genome shotgun (WGS) entry which is preliminary data.</text>
</comment>
<gene>
    <name evidence="2" type="ORF">WKW77_08150</name>
</gene>
<dbReference type="Proteomes" id="UP001365846">
    <property type="component" value="Unassembled WGS sequence"/>
</dbReference>
<proteinExistence type="predicted"/>
<feature type="domain" description="Tle cognate immunity protein 4 C-terminal" evidence="1">
    <location>
        <begin position="168"/>
        <end position="346"/>
    </location>
</feature>
<evidence type="ECO:0000313" key="3">
    <source>
        <dbReference type="Proteomes" id="UP001365846"/>
    </source>
</evidence>
<reference evidence="2 3" key="1">
    <citation type="submission" date="2024-03" db="EMBL/GenBank/DDBJ databases">
        <title>Novel species of the genus Variovorax.</title>
        <authorList>
            <person name="Liu Q."/>
            <person name="Xin Y.-H."/>
        </authorList>
    </citation>
    <scope>NUCLEOTIDE SEQUENCE [LARGE SCALE GENOMIC DNA]</scope>
    <source>
        <strain evidence="2 3">KACC 18899</strain>
    </source>
</reference>
<evidence type="ECO:0000259" key="1">
    <source>
        <dbReference type="Pfam" id="PF18426"/>
    </source>
</evidence>
<dbReference type="Pfam" id="PF18426">
    <property type="entry name" value="Tli4_C"/>
    <property type="match status" value="1"/>
</dbReference>
<dbReference type="InterPro" id="IPR041290">
    <property type="entry name" value="Tli4_C"/>
</dbReference>
<keyword evidence="3" id="KW-1185">Reference proteome</keyword>
<name>A0ABU8VBK1_9BURK</name>
<dbReference type="RefSeq" id="WP_340356354.1">
    <property type="nucleotide sequence ID" value="NZ_JBBKZU010000003.1"/>
</dbReference>
<accession>A0ABU8VBK1</accession>
<sequence length="346" mass="39267">MTAIPTERTTHCIGRYLVTLPSSFELHTSGWGNIELYYGLGKNFETVYATVKQERFTNEAFWDEVNKRRFEMRDTKNRKTQGSMLLYGEQINKVTALLRRLPDEASAGSIKSELHVLVGQRYVTLEQKSYSNDDNNITYRNADPAPAEARLKMIASKLLPYENAERAKPGFCMQGVLFDVGQDDERASFQFGANDVGDVVLEVDYHAVTGQPRQGILERRKQAYAAYAPFHTMISTLREGKTQLGGDPAEESLTRANQSPIHHFFDIERRDDQPRTLERPFFGIALKTGMRYFVPVPAGQKPPETEGKAYYSSRSNAIVHPESDSSLSDKQVLQLWDEIVASVRKR</sequence>
<dbReference type="EMBL" id="JBBKZU010000003">
    <property type="protein sequence ID" value="MEJ8811038.1"/>
    <property type="molecule type" value="Genomic_DNA"/>
</dbReference>
<protein>
    <submittedName>
        <fullName evidence="2">T6SS immunity protein Tli4 family protein</fullName>
    </submittedName>
</protein>
<evidence type="ECO:0000313" key="2">
    <source>
        <dbReference type="EMBL" id="MEJ8811038.1"/>
    </source>
</evidence>